<feature type="domain" description="Bul1 C-terminal" evidence="4">
    <location>
        <begin position="714"/>
        <end position="987"/>
    </location>
</feature>
<dbReference type="GO" id="GO:0034450">
    <property type="term" value="F:ubiquitin-ubiquitin ligase activity"/>
    <property type="evidence" value="ECO:0007669"/>
    <property type="project" value="EnsemblFungi"/>
</dbReference>
<evidence type="ECO:0000259" key="4">
    <source>
        <dbReference type="Pfam" id="PF04426"/>
    </source>
</evidence>
<feature type="domain" description="Bul1 N-terminal" evidence="3">
    <location>
        <begin position="105"/>
        <end position="567"/>
    </location>
</feature>
<keyword evidence="5" id="KW-0436">Ligase</keyword>
<dbReference type="Proteomes" id="UP000054886">
    <property type="component" value="Unassembled WGS sequence"/>
</dbReference>
<dbReference type="InterPro" id="IPR007519">
    <property type="entry name" value="Bul1_N"/>
</dbReference>
<dbReference type="VEuPathDB" id="FungiDB:GW608_J06611"/>
<feature type="coiled-coil region" evidence="1">
    <location>
        <begin position="524"/>
        <end position="551"/>
    </location>
</feature>
<evidence type="ECO:0000256" key="2">
    <source>
        <dbReference type="SAM" id="MobiDB-lite"/>
    </source>
</evidence>
<keyword evidence="1" id="KW-0175">Coiled coil</keyword>
<dbReference type="PANTHER" id="PTHR31904:SF1">
    <property type="entry name" value="BYPASS OF STOP CODON PROTEIN 5-RELATED"/>
    <property type="match status" value="1"/>
</dbReference>
<proteinExistence type="predicted"/>
<dbReference type="InterPro" id="IPR039634">
    <property type="entry name" value="Bul1-like"/>
</dbReference>
<feature type="region of interest" description="Disordered" evidence="2">
    <location>
        <begin position="1"/>
        <end position="71"/>
    </location>
</feature>
<dbReference type="GO" id="GO:0006513">
    <property type="term" value="P:protein monoubiquitination"/>
    <property type="evidence" value="ECO:0007669"/>
    <property type="project" value="EnsemblFungi"/>
</dbReference>
<feature type="region of interest" description="Disordered" evidence="2">
    <location>
        <begin position="640"/>
        <end position="670"/>
    </location>
</feature>
<dbReference type="VEuPathDB" id="FungiDB:CAGL0J06732g"/>
<evidence type="ECO:0000259" key="3">
    <source>
        <dbReference type="Pfam" id="PF04425"/>
    </source>
</evidence>
<reference evidence="5 6" key="1">
    <citation type="submission" date="2015-10" db="EMBL/GenBank/DDBJ databases">
        <title>Draft genomes sequences of Candida glabrata isolates 1A, 1B, 2A, 2B, 3A and 3B.</title>
        <authorList>
            <person name="Haavelsrud O.E."/>
            <person name="Gaustad P."/>
        </authorList>
    </citation>
    <scope>NUCLEOTIDE SEQUENCE [LARGE SCALE GENOMIC DNA]</scope>
    <source>
        <strain evidence="5">910700640</strain>
    </source>
</reference>
<dbReference type="GO" id="GO:1990306">
    <property type="term" value="C:RSP5-BUL ubiquitin ligase complex"/>
    <property type="evidence" value="ECO:0007669"/>
    <property type="project" value="EnsemblFungi"/>
</dbReference>
<comment type="caution">
    <text evidence="5">The sequence shown here is derived from an EMBL/GenBank/DDBJ whole genome shotgun (WGS) entry which is preliminary data.</text>
</comment>
<feature type="compositionally biased region" description="Polar residues" evidence="2">
    <location>
        <begin position="17"/>
        <end position="26"/>
    </location>
</feature>
<name>A0A0W0DH78_CANGB</name>
<evidence type="ECO:0000256" key="1">
    <source>
        <dbReference type="SAM" id="Coils"/>
    </source>
</evidence>
<evidence type="ECO:0000313" key="5">
    <source>
        <dbReference type="EMBL" id="KTB11187.1"/>
    </source>
</evidence>
<protein>
    <submittedName>
        <fullName evidence="5">Ubiquitin ligase-binding protein BUL2</fullName>
    </submittedName>
</protein>
<dbReference type="Pfam" id="PF04425">
    <property type="entry name" value="Bul1_N"/>
    <property type="match status" value="1"/>
</dbReference>
<dbReference type="InterPro" id="IPR022794">
    <property type="entry name" value="Bul1_C"/>
</dbReference>
<dbReference type="GO" id="GO:0000151">
    <property type="term" value="C:ubiquitin ligase complex"/>
    <property type="evidence" value="ECO:0007669"/>
    <property type="project" value="EnsemblFungi"/>
</dbReference>
<gene>
    <name evidence="5" type="ORF">AO440_003052</name>
</gene>
<dbReference type="PANTHER" id="PTHR31904">
    <property type="entry name" value="BYPASS OF STOP CODON PROTEIN 5-RELATED"/>
    <property type="match status" value="1"/>
</dbReference>
<dbReference type="AlphaFoldDB" id="A0A0W0DH78"/>
<dbReference type="GO" id="GO:0000209">
    <property type="term" value="P:protein polyubiquitination"/>
    <property type="evidence" value="ECO:0007669"/>
    <property type="project" value="EnsemblFungi"/>
</dbReference>
<dbReference type="VEuPathDB" id="FungiDB:GWK60_J06567"/>
<dbReference type="EMBL" id="LLZZ01000043">
    <property type="protein sequence ID" value="KTB11187.1"/>
    <property type="molecule type" value="Genomic_DNA"/>
</dbReference>
<dbReference type="VEuPathDB" id="FungiDB:GVI51_J06589"/>
<dbReference type="Pfam" id="PF04426">
    <property type="entry name" value="Bul1_C"/>
    <property type="match status" value="1"/>
</dbReference>
<sequence>MQSPEKPGRRRRPPLFTLSTDSSINTSNRSNRAENESSNHVKFPLSPPRAHHHETELGNARLSEEQERRRASTTNIANMRRKHIKEINVYNTPNPNDLDALCVAKSSTELNQMNTDSKDPNMIIDVLPSFEFYNVLHKHIPQGNVDPDIHDFPPTYQEVQTQRLPALQGSSSSQSGSELNVESPLRMNGSQTSIHGNFRNSSSNTLLPTTSGIFGGSSLQPYSTRHYSLNPNQNNPLHPTVSGSTAVNDNTNIEDDVNDADNIAIDKLYSLPKFSTPLEIDIRITKHVPKPHEKPEEESVLKEFTSGDIIHGYCVIENRSTQPLKFEMFYVTLEAYISIVDKQKGKRTIKRFLRMVDMSASWSYSSMQVSSGIEYVPGDVDFDDSILGLSNSRTFLPKTKYKKYFMFKIPDQLLDVTCRQEIFPHCSLPPSLGIDKWKDNGKYSIIKVNNVLGCGHLGTKGSPILTNDITDENLSINYTIDAKIVGKEKKTSKLNIMREREYNLRVVPFGFNTPSPVQSNLRSKSQLKELKRLLNERIAALERVFERLKKDEPIQNADIYGTDISGTIDSETDLDVREHLERKLNQLHVRNRIEESDSWSGLKRMSQPDNLVESELRYQIKSRKLNSGTNIANSLFSGFKSSSSMSSLKSSSSSSNSETGKILDGSSSHLKKHLKHSDKTGLITLSTTIPTKAVKYWSPSLFRKTNTFESKNKHDQENWVRLIDLLSEEEKTPLENVNVKLKCFVSNNGPIHQPPGIQIITTSLICITASSDNSIPIQLSSKLLYNEENVTTLKKTFTDYNKKITEYKALFEENEEKLNILYHGNSMLSQTNRGLKFTDFIPTNLHNDVESLMELHVDVTELHQVFRKQSFFTKSTSSNDSYFNFSLSSSETIGNNASSPSEIIDANNSPKPTKSETSASGWRSTGKFTFERDVNVHLSLDPHMKETLPPNFESCLCARFYVVRVCIKFDHHIGTATLDIPVSVKRITT</sequence>
<evidence type="ECO:0000313" key="6">
    <source>
        <dbReference type="Proteomes" id="UP000054886"/>
    </source>
</evidence>
<organism evidence="5 6">
    <name type="scientific">Candida glabrata</name>
    <name type="common">Yeast</name>
    <name type="synonym">Torulopsis glabrata</name>
    <dbReference type="NCBI Taxonomy" id="5478"/>
    <lineage>
        <taxon>Eukaryota</taxon>
        <taxon>Fungi</taxon>
        <taxon>Dikarya</taxon>
        <taxon>Ascomycota</taxon>
        <taxon>Saccharomycotina</taxon>
        <taxon>Saccharomycetes</taxon>
        <taxon>Saccharomycetales</taxon>
        <taxon>Saccharomycetaceae</taxon>
        <taxon>Nakaseomyces</taxon>
    </lineage>
</organism>
<feature type="compositionally biased region" description="Low complexity" evidence="2">
    <location>
        <begin position="640"/>
        <end position="657"/>
    </location>
</feature>
<dbReference type="VEuPathDB" id="FungiDB:B1J91_J06732g"/>
<feature type="region of interest" description="Disordered" evidence="2">
    <location>
        <begin position="893"/>
        <end position="922"/>
    </location>
</feature>
<accession>A0A0W0DH78</accession>
<dbReference type="GO" id="GO:0016874">
    <property type="term" value="F:ligase activity"/>
    <property type="evidence" value="ECO:0007669"/>
    <property type="project" value="UniProtKB-KW"/>
</dbReference>